<dbReference type="RefSeq" id="WP_264981042.1">
    <property type="nucleotide sequence ID" value="NZ_AP026708.1"/>
</dbReference>
<name>A0ABM8ARS1_9BACT</name>
<sequence>MNNQANQADAARDNLVERELNELRQQYEQLRDRKVRTEQDVANLTEQLESLKRQAEAEYGTSDMEELQALLEQKRRQNEEMVAGYREHITTIQADLAKVENGVEGE</sequence>
<keyword evidence="1" id="KW-0175">Coiled coil</keyword>
<evidence type="ECO:0000313" key="3">
    <source>
        <dbReference type="Proteomes" id="UP001061361"/>
    </source>
</evidence>
<keyword evidence="3" id="KW-1185">Reference proteome</keyword>
<organism evidence="2 3">
    <name type="scientific">Pseudodesulfovibrio portus</name>
    <dbReference type="NCBI Taxonomy" id="231439"/>
    <lineage>
        <taxon>Bacteria</taxon>
        <taxon>Pseudomonadati</taxon>
        <taxon>Thermodesulfobacteriota</taxon>
        <taxon>Desulfovibrionia</taxon>
        <taxon>Desulfovibrionales</taxon>
        <taxon>Desulfovibrionaceae</taxon>
    </lineage>
</organism>
<evidence type="ECO:0000256" key="1">
    <source>
        <dbReference type="SAM" id="Coils"/>
    </source>
</evidence>
<reference evidence="2" key="1">
    <citation type="submission" date="2022-08" db="EMBL/GenBank/DDBJ databases">
        <title>Genome Sequence of the sulphate-reducing bacterium, Pseudodesulfovibrio portus JCM14722.</title>
        <authorList>
            <person name="Kondo R."/>
            <person name="Kataoka T."/>
        </authorList>
    </citation>
    <scope>NUCLEOTIDE SEQUENCE</scope>
    <source>
        <strain evidence="2">JCM 14722</strain>
    </source>
</reference>
<feature type="coiled-coil region" evidence="1">
    <location>
        <begin position="13"/>
        <end position="84"/>
    </location>
</feature>
<dbReference type="EMBL" id="AP026708">
    <property type="protein sequence ID" value="BDQ34151.1"/>
    <property type="molecule type" value="Genomic_DNA"/>
</dbReference>
<dbReference type="Proteomes" id="UP001061361">
    <property type="component" value="Chromosome"/>
</dbReference>
<gene>
    <name evidence="2" type="ORF">JCM14722_16930</name>
</gene>
<protein>
    <submittedName>
        <fullName evidence="2">Uncharacterized protein</fullName>
    </submittedName>
</protein>
<proteinExistence type="predicted"/>
<accession>A0ABM8ARS1</accession>
<evidence type="ECO:0000313" key="2">
    <source>
        <dbReference type="EMBL" id="BDQ34151.1"/>
    </source>
</evidence>